<gene>
    <name evidence="1" type="ORF">B0T21DRAFT_374548</name>
</gene>
<evidence type="ECO:0000313" key="1">
    <source>
        <dbReference type="EMBL" id="KAK0718989.1"/>
    </source>
</evidence>
<accession>A0AA40ANB4</accession>
<sequence>MLVRWLMCVMWYSMRCSREAGCLLFFGSFFGGKQGSDVERHLQDPGKRSKAMTKLLLALQNGGVWWSKPQNGILESWESGVMAPKRDGD</sequence>
<evidence type="ECO:0000313" key="2">
    <source>
        <dbReference type="Proteomes" id="UP001172159"/>
    </source>
</evidence>
<reference evidence="1" key="1">
    <citation type="submission" date="2023-06" db="EMBL/GenBank/DDBJ databases">
        <title>Genome-scale phylogeny and comparative genomics of the fungal order Sordariales.</title>
        <authorList>
            <consortium name="Lawrence Berkeley National Laboratory"/>
            <person name="Hensen N."/>
            <person name="Bonometti L."/>
            <person name="Westerberg I."/>
            <person name="Brannstrom I.O."/>
            <person name="Guillou S."/>
            <person name="Cros-Aarteil S."/>
            <person name="Calhoun S."/>
            <person name="Haridas S."/>
            <person name="Kuo A."/>
            <person name="Mondo S."/>
            <person name="Pangilinan J."/>
            <person name="Riley R."/>
            <person name="Labutti K."/>
            <person name="Andreopoulos B."/>
            <person name="Lipzen A."/>
            <person name="Chen C."/>
            <person name="Yanf M."/>
            <person name="Daum C."/>
            <person name="Ng V."/>
            <person name="Clum A."/>
            <person name="Steindorff A."/>
            <person name="Ohm R."/>
            <person name="Martin F."/>
            <person name="Silar P."/>
            <person name="Natvig D."/>
            <person name="Lalanne C."/>
            <person name="Gautier V."/>
            <person name="Ament-Velasquez S.L."/>
            <person name="Kruys A."/>
            <person name="Hutchinson M.I."/>
            <person name="Powell A.J."/>
            <person name="Barry K."/>
            <person name="Miller A.N."/>
            <person name="Grigoriev I.V."/>
            <person name="Debuchy R."/>
            <person name="Gladieux P."/>
            <person name="Thoren M.H."/>
            <person name="Johannesson H."/>
        </authorList>
    </citation>
    <scope>NUCLEOTIDE SEQUENCE</scope>
    <source>
        <strain evidence="1">CBS 540.89</strain>
    </source>
</reference>
<name>A0AA40ANB4_9PEZI</name>
<dbReference type="AlphaFoldDB" id="A0AA40ANB4"/>
<protein>
    <submittedName>
        <fullName evidence="1">Uncharacterized protein</fullName>
    </submittedName>
</protein>
<comment type="caution">
    <text evidence="1">The sequence shown here is derived from an EMBL/GenBank/DDBJ whole genome shotgun (WGS) entry which is preliminary data.</text>
</comment>
<dbReference type="Proteomes" id="UP001172159">
    <property type="component" value="Unassembled WGS sequence"/>
</dbReference>
<keyword evidence="2" id="KW-1185">Reference proteome</keyword>
<organism evidence="1 2">
    <name type="scientific">Apiosordaria backusii</name>
    <dbReference type="NCBI Taxonomy" id="314023"/>
    <lineage>
        <taxon>Eukaryota</taxon>
        <taxon>Fungi</taxon>
        <taxon>Dikarya</taxon>
        <taxon>Ascomycota</taxon>
        <taxon>Pezizomycotina</taxon>
        <taxon>Sordariomycetes</taxon>
        <taxon>Sordariomycetidae</taxon>
        <taxon>Sordariales</taxon>
        <taxon>Lasiosphaeriaceae</taxon>
        <taxon>Apiosordaria</taxon>
    </lineage>
</organism>
<dbReference type="EMBL" id="JAUKTV010000013">
    <property type="protein sequence ID" value="KAK0718989.1"/>
    <property type="molecule type" value="Genomic_DNA"/>
</dbReference>
<proteinExistence type="predicted"/>